<keyword evidence="1" id="KW-1133">Transmembrane helix</keyword>
<dbReference type="Proteomes" id="UP000663844">
    <property type="component" value="Unassembled WGS sequence"/>
</dbReference>
<dbReference type="PANTHER" id="PTHR33444">
    <property type="entry name" value="SI:DKEY-19B23.12-RELATED"/>
    <property type="match status" value="1"/>
</dbReference>
<keyword evidence="1" id="KW-0472">Membrane</keyword>
<dbReference type="AlphaFoldDB" id="A0A815MHN0"/>
<dbReference type="PANTHER" id="PTHR33444:SF2">
    <property type="entry name" value="MARVEL DOMAIN-CONTAINING PROTEIN"/>
    <property type="match status" value="1"/>
</dbReference>
<feature type="transmembrane region" description="Helical" evidence="1">
    <location>
        <begin position="43"/>
        <end position="65"/>
    </location>
</feature>
<feature type="transmembrane region" description="Helical" evidence="1">
    <location>
        <begin position="115"/>
        <end position="136"/>
    </location>
</feature>
<organism evidence="2 4">
    <name type="scientific">Adineta steineri</name>
    <dbReference type="NCBI Taxonomy" id="433720"/>
    <lineage>
        <taxon>Eukaryota</taxon>
        <taxon>Metazoa</taxon>
        <taxon>Spiralia</taxon>
        <taxon>Gnathifera</taxon>
        <taxon>Rotifera</taxon>
        <taxon>Eurotatoria</taxon>
        <taxon>Bdelloidea</taxon>
        <taxon>Adinetida</taxon>
        <taxon>Adinetidae</taxon>
        <taxon>Adineta</taxon>
    </lineage>
</organism>
<gene>
    <name evidence="2" type="ORF">JYZ213_LOCUS39025</name>
    <name evidence="3" type="ORF">OXD698_LOCUS20488</name>
</gene>
<comment type="caution">
    <text evidence="2">The sequence shown here is derived from an EMBL/GenBank/DDBJ whole genome shotgun (WGS) entry which is preliminary data.</text>
</comment>
<proteinExistence type="predicted"/>
<reference evidence="2" key="1">
    <citation type="submission" date="2021-02" db="EMBL/GenBank/DDBJ databases">
        <authorList>
            <person name="Nowell W R."/>
        </authorList>
    </citation>
    <scope>NUCLEOTIDE SEQUENCE</scope>
</reference>
<evidence type="ECO:0000313" key="3">
    <source>
        <dbReference type="EMBL" id="CAF3837949.1"/>
    </source>
</evidence>
<dbReference type="EMBL" id="CAJNOG010001217">
    <property type="protein sequence ID" value="CAF1421712.1"/>
    <property type="molecule type" value="Genomic_DNA"/>
</dbReference>
<name>A0A815MHN0_9BILA</name>
<evidence type="ECO:0000313" key="4">
    <source>
        <dbReference type="Proteomes" id="UP000663845"/>
    </source>
</evidence>
<keyword evidence="1" id="KW-0812">Transmembrane</keyword>
<dbReference type="InterPro" id="IPR040350">
    <property type="entry name" value="TMEM272"/>
</dbReference>
<evidence type="ECO:0000256" key="1">
    <source>
        <dbReference type="SAM" id="Phobius"/>
    </source>
</evidence>
<evidence type="ECO:0000313" key="2">
    <source>
        <dbReference type="EMBL" id="CAF1421712.1"/>
    </source>
</evidence>
<feature type="transmembrane region" description="Helical" evidence="1">
    <location>
        <begin position="167"/>
        <end position="188"/>
    </location>
</feature>
<dbReference type="Proteomes" id="UP000663845">
    <property type="component" value="Unassembled WGS sequence"/>
</dbReference>
<dbReference type="EMBL" id="CAJOAZ010001628">
    <property type="protein sequence ID" value="CAF3837949.1"/>
    <property type="molecule type" value="Genomic_DNA"/>
</dbReference>
<accession>A0A815MHN0</accession>
<feature type="transmembrane region" description="Helical" evidence="1">
    <location>
        <begin position="85"/>
        <end position="103"/>
    </location>
</feature>
<protein>
    <submittedName>
        <fullName evidence="2">Uncharacterized protein</fullName>
    </submittedName>
</protein>
<sequence>MTAMVPTHDTSNIANENSVNLWIRLKYEERLDKTMKYYTSKMVIVQIITACGFSISELYCGINYSNQCPIEPAIITFLVAHGTTKFVWIFLTILAIVDARLIYKKMNRKSLARRLMLINLAFQSLFVVWFFSWFIAGNIWVFRNRSQYQSNDPTNTSTYCYEELYDAASLLIIITYAGFGITLIATVFRRFISKKLKYIINNKFKRQIKH</sequence>